<sequence>MAPALSSGHAFRLVVGSPHSRSQSRTARPNVAVHASQNRFGLGKQKAEEPLESGETKSESTNKSRPFFFDNVPDAKSLIPVLGSSSTLFAGPRRKDPNTIFVAGATGQSGARITQMLLRQGFAVRAGVPELASAQELARIAATYKLISPAESKRLNAVVSSFSDPDAIAKAIGPAAKAVVAIGPSENGPDAAVTTDDALRLVLAAQLSGVYHVAIVYNSTPSSSPTYNVLDGITSFFSNLFPNSQNKQLSLPDFLDKVVESNISGYTLLKAALTEDYSAESEHAVVVAEEGSATLGENKVSKSQIAKLVADVFSNTSVTENKVVQVSTSPSAAPKPISELFSAIPEDGRRKAYAEAIAKAKAEEEEALVASEEARKAAEAAKKLEKEVKKLSEQEGEAASSFAKEARTKVEAAAGFTLDNLLSKAKDFGDGGVGTANFSWKKLSSQLATAVSPKADGGKPMMQVATIRGQVKARNLPPQSAVVKQTAAPKSRPKKPEPKPKAKQPETKTEVRSVLGGLFKQETIYVDDD</sequence>
<feature type="domain" description="NAD(P)-binding" evidence="3">
    <location>
        <begin position="104"/>
        <end position="315"/>
    </location>
</feature>
<dbReference type="SUPFAM" id="SSF51735">
    <property type="entry name" value="NAD(P)-binding Rossmann-fold domains"/>
    <property type="match status" value="1"/>
</dbReference>
<reference evidence="4" key="2">
    <citation type="submission" date="2023-04" db="EMBL/GenBank/DDBJ databases">
        <authorList>
            <person name="Bruccoleri R.E."/>
            <person name="Oakeley E.J."/>
            <person name="Faust A.-M."/>
            <person name="Dessus-Babus S."/>
            <person name="Altorfer M."/>
            <person name="Burckhardt D."/>
            <person name="Oertli M."/>
            <person name="Naumann U."/>
            <person name="Petersen F."/>
            <person name="Wong J."/>
        </authorList>
    </citation>
    <scope>NUCLEOTIDE SEQUENCE</scope>
    <source>
        <strain evidence="4">GSM-AAB239-AS_SAM_17_03QT</strain>
        <tissue evidence="4">Leaf</tissue>
    </source>
</reference>
<dbReference type="Proteomes" id="UP001140949">
    <property type="component" value="Unassembled WGS sequence"/>
</dbReference>
<evidence type="ECO:0000313" key="5">
    <source>
        <dbReference type="Proteomes" id="UP001140949"/>
    </source>
</evidence>
<feature type="compositionally biased region" description="Basic and acidic residues" evidence="2">
    <location>
        <begin position="45"/>
        <end position="62"/>
    </location>
</feature>
<reference evidence="4" key="1">
    <citation type="journal article" date="2023" name="GigaByte">
        <title>Genome assembly of the bearded iris, Iris pallida Lam.</title>
        <authorList>
            <person name="Bruccoleri R.E."/>
            <person name="Oakeley E.J."/>
            <person name="Faust A.M.E."/>
            <person name="Altorfer M."/>
            <person name="Dessus-Babus S."/>
            <person name="Burckhardt D."/>
            <person name="Oertli M."/>
            <person name="Naumann U."/>
            <person name="Petersen F."/>
            <person name="Wong J."/>
        </authorList>
    </citation>
    <scope>NUCLEOTIDE SEQUENCE</scope>
    <source>
        <strain evidence="4">GSM-AAB239-AS_SAM_17_03QT</strain>
    </source>
</reference>
<accession>A0AAX6ERY6</accession>
<organism evidence="4 5">
    <name type="scientific">Iris pallida</name>
    <name type="common">Sweet iris</name>
    <dbReference type="NCBI Taxonomy" id="29817"/>
    <lineage>
        <taxon>Eukaryota</taxon>
        <taxon>Viridiplantae</taxon>
        <taxon>Streptophyta</taxon>
        <taxon>Embryophyta</taxon>
        <taxon>Tracheophyta</taxon>
        <taxon>Spermatophyta</taxon>
        <taxon>Magnoliopsida</taxon>
        <taxon>Liliopsida</taxon>
        <taxon>Asparagales</taxon>
        <taxon>Iridaceae</taxon>
        <taxon>Iridoideae</taxon>
        <taxon>Irideae</taxon>
        <taxon>Iris</taxon>
    </lineage>
</organism>
<dbReference type="EMBL" id="JANAVB010034417">
    <property type="protein sequence ID" value="KAJ6806947.1"/>
    <property type="molecule type" value="Genomic_DNA"/>
</dbReference>
<dbReference type="Gene3D" id="3.40.50.720">
    <property type="entry name" value="NAD(P)-binding Rossmann-like Domain"/>
    <property type="match status" value="1"/>
</dbReference>
<dbReference type="PANTHER" id="PTHR47711">
    <property type="entry name" value="PROTEIN PLASTID TRANSCRIPTIONALLY ACTIVE 16, CHLOROPLASTIC"/>
    <property type="match status" value="1"/>
</dbReference>
<dbReference type="InterPro" id="IPR036291">
    <property type="entry name" value="NAD(P)-bd_dom_sf"/>
</dbReference>
<keyword evidence="5" id="KW-1185">Reference proteome</keyword>
<feature type="region of interest" description="Disordered" evidence="2">
    <location>
        <begin position="15"/>
        <end position="65"/>
    </location>
</feature>
<evidence type="ECO:0000313" key="4">
    <source>
        <dbReference type="EMBL" id="KAJ6806947.1"/>
    </source>
</evidence>
<feature type="region of interest" description="Disordered" evidence="2">
    <location>
        <begin position="474"/>
        <end position="513"/>
    </location>
</feature>
<evidence type="ECO:0000256" key="1">
    <source>
        <dbReference type="SAM" id="Coils"/>
    </source>
</evidence>
<evidence type="ECO:0000259" key="3">
    <source>
        <dbReference type="Pfam" id="PF13460"/>
    </source>
</evidence>
<dbReference type="PANTHER" id="PTHR47711:SF2">
    <property type="entry name" value="PROTEIN PLASTID TRANSCRIPTIONALLY ACTIVE 16, CHLOROPLASTIC"/>
    <property type="match status" value="1"/>
</dbReference>
<proteinExistence type="predicted"/>
<dbReference type="Pfam" id="PF13460">
    <property type="entry name" value="NAD_binding_10"/>
    <property type="match status" value="1"/>
</dbReference>
<dbReference type="InterPro" id="IPR016040">
    <property type="entry name" value="NAD(P)-bd_dom"/>
</dbReference>
<keyword evidence="1" id="KW-0175">Coiled coil</keyword>
<name>A0AAX6ERY6_IRIPA</name>
<evidence type="ECO:0000256" key="2">
    <source>
        <dbReference type="SAM" id="MobiDB-lite"/>
    </source>
</evidence>
<feature type="coiled-coil region" evidence="1">
    <location>
        <begin position="353"/>
        <end position="401"/>
    </location>
</feature>
<comment type="caution">
    <text evidence="4">The sequence shown here is derived from an EMBL/GenBank/DDBJ whole genome shotgun (WGS) entry which is preliminary data.</text>
</comment>
<feature type="compositionally biased region" description="Basic and acidic residues" evidence="2">
    <location>
        <begin position="494"/>
        <end position="511"/>
    </location>
</feature>
<protein>
    <submittedName>
        <fullName evidence="4">Protein plastid transcriptionally active 16, chloroplastic</fullName>
    </submittedName>
</protein>
<gene>
    <name evidence="4" type="ORF">M6B38_106380</name>
</gene>
<dbReference type="AlphaFoldDB" id="A0AAX6ERY6"/>